<proteinExistence type="predicted"/>
<dbReference type="Proteomes" id="UP000887013">
    <property type="component" value="Unassembled WGS sequence"/>
</dbReference>
<dbReference type="AlphaFoldDB" id="A0A8X6TQE1"/>
<accession>A0A8X6TQE1</accession>
<sequence length="53" mass="5854">EDIHLKINILKSVVLVPVIPPFGQMEVLYLVTLSGSSITQIEERADPIYGTTD</sequence>
<gene>
    <name evidence="1" type="ORF">NPIL_169901</name>
</gene>
<comment type="caution">
    <text evidence="1">The sequence shown here is derived from an EMBL/GenBank/DDBJ whole genome shotgun (WGS) entry which is preliminary data.</text>
</comment>
<reference evidence="1" key="1">
    <citation type="submission" date="2020-08" db="EMBL/GenBank/DDBJ databases">
        <title>Multicomponent nature underlies the extraordinary mechanical properties of spider dragline silk.</title>
        <authorList>
            <person name="Kono N."/>
            <person name="Nakamura H."/>
            <person name="Mori M."/>
            <person name="Yoshida Y."/>
            <person name="Ohtoshi R."/>
            <person name="Malay A.D."/>
            <person name="Moran D.A.P."/>
            <person name="Tomita M."/>
            <person name="Numata K."/>
            <person name="Arakawa K."/>
        </authorList>
    </citation>
    <scope>NUCLEOTIDE SEQUENCE</scope>
</reference>
<keyword evidence="2" id="KW-1185">Reference proteome</keyword>
<protein>
    <submittedName>
        <fullName evidence="1">Uncharacterized protein</fullName>
    </submittedName>
</protein>
<feature type="non-terminal residue" evidence="1">
    <location>
        <position position="1"/>
    </location>
</feature>
<dbReference type="EMBL" id="BMAW01062522">
    <property type="protein sequence ID" value="GFT36215.1"/>
    <property type="molecule type" value="Genomic_DNA"/>
</dbReference>
<name>A0A8X6TQE1_NEPPI</name>
<organism evidence="1 2">
    <name type="scientific">Nephila pilipes</name>
    <name type="common">Giant wood spider</name>
    <name type="synonym">Nephila maculata</name>
    <dbReference type="NCBI Taxonomy" id="299642"/>
    <lineage>
        <taxon>Eukaryota</taxon>
        <taxon>Metazoa</taxon>
        <taxon>Ecdysozoa</taxon>
        <taxon>Arthropoda</taxon>
        <taxon>Chelicerata</taxon>
        <taxon>Arachnida</taxon>
        <taxon>Araneae</taxon>
        <taxon>Araneomorphae</taxon>
        <taxon>Entelegynae</taxon>
        <taxon>Araneoidea</taxon>
        <taxon>Nephilidae</taxon>
        <taxon>Nephila</taxon>
    </lineage>
</organism>
<evidence type="ECO:0000313" key="1">
    <source>
        <dbReference type="EMBL" id="GFT36215.1"/>
    </source>
</evidence>
<evidence type="ECO:0000313" key="2">
    <source>
        <dbReference type="Proteomes" id="UP000887013"/>
    </source>
</evidence>